<dbReference type="InterPro" id="IPR050437">
    <property type="entry name" value="Ribos_protein_bS1-like"/>
</dbReference>
<keyword evidence="3" id="KW-0378">Hydrolase</keyword>
<dbReference type="GO" id="GO:0008859">
    <property type="term" value="F:exoribonuclease II activity"/>
    <property type="evidence" value="ECO:0007669"/>
    <property type="project" value="UniProtKB-EC"/>
</dbReference>
<dbReference type="AlphaFoldDB" id="A0A645JEE7"/>
<dbReference type="GO" id="GO:0006412">
    <property type="term" value="P:translation"/>
    <property type="evidence" value="ECO:0007669"/>
    <property type="project" value="TreeGrafter"/>
</dbReference>
<dbReference type="GO" id="GO:0003729">
    <property type="term" value="F:mRNA binding"/>
    <property type="evidence" value="ECO:0007669"/>
    <property type="project" value="TreeGrafter"/>
</dbReference>
<feature type="domain" description="S1 motif" evidence="2">
    <location>
        <begin position="60"/>
        <end position="140"/>
    </location>
</feature>
<dbReference type="PANTHER" id="PTHR10724">
    <property type="entry name" value="30S RIBOSOMAL PROTEIN S1"/>
    <property type="match status" value="1"/>
</dbReference>
<sequence length="160" mass="18321">MHRVVKEQLKGKMTKKRLDALHALMPEYAEQSSERERAAMEAEREADDLKKCEYMANHVGERFSGVISGVTSFGLFVELQNTCEGLVRVSEMSDDYYVFEEKNYRYVGRHHGSIYRLGDTVTIEVLNADPASRRVDFTLIPAEAPKGRHPRRTRGPSRSK</sequence>
<dbReference type="SMART" id="SM00316">
    <property type="entry name" value="S1"/>
    <property type="match status" value="1"/>
</dbReference>
<dbReference type="CDD" id="cd04471">
    <property type="entry name" value="S1_RNase_R"/>
    <property type="match status" value="1"/>
</dbReference>
<dbReference type="EC" id="3.1.13.1" evidence="3"/>
<protein>
    <submittedName>
        <fullName evidence="3">Ribonuclease R</fullName>
        <ecNumber evidence="3">3.1.13.1</ecNumber>
    </submittedName>
</protein>
<dbReference type="EMBL" id="VSSQ01131916">
    <property type="protein sequence ID" value="MPN58764.1"/>
    <property type="molecule type" value="Genomic_DNA"/>
</dbReference>
<evidence type="ECO:0000313" key="3">
    <source>
        <dbReference type="EMBL" id="MPN58764.1"/>
    </source>
</evidence>
<proteinExistence type="predicted"/>
<dbReference type="GO" id="GO:0003735">
    <property type="term" value="F:structural constituent of ribosome"/>
    <property type="evidence" value="ECO:0007669"/>
    <property type="project" value="TreeGrafter"/>
</dbReference>
<comment type="caution">
    <text evidence="3">The sequence shown here is derived from an EMBL/GenBank/DDBJ whole genome shotgun (WGS) entry which is preliminary data.</text>
</comment>
<dbReference type="InterPro" id="IPR003029">
    <property type="entry name" value="S1_domain"/>
</dbReference>
<dbReference type="Gene3D" id="2.40.50.140">
    <property type="entry name" value="Nucleic acid-binding proteins"/>
    <property type="match status" value="1"/>
</dbReference>
<reference evidence="3" key="1">
    <citation type="submission" date="2019-08" db="EMBL/GenBank/DDBJ databases">
        <authorList>
            <person name="Kucharzyk K."/>
            <person name="Murdoch R.W."/>
            <person name="Higgins S."/>
            <person name="Loffler F."/>
        </authorList>
    </citation>
    <scope>NUCLEOTIDE SEQUENCE</scope>
</reference>
<gene>
    <name evidence="3" type="primary">rnr_60</name>
    <name evidence="3" type="ORF">SDC9_206477</name>
</gene>
<dbReference type="InterPro" id="IPR012340">
    <property type="entry name" value="NA-bd_OB-fold"/>
</dbReference>
<dbReference type="Pfam" id="PF00575">
    <property type="entry name" value="S1"/>
    <property type="match status" value="1"/>
</dbReference>
<feature type="compositionally biased region" description="Basic residues" evidence="1">
    <location>
        <begin position="147"/>
        <end position="160"/>
    </location>
</feature>
<evidence type="ECO:0000256" key="1">
    <source>
        <dbReference type="SAM" id="MobiDB-lite"/>
    </source>
</evidence>
<organism evidence="3">
    <name type="scientific">bioreactor metagenome</name>
    <dbReference type="NCBI Taxonomy" id="1076179"/>
    <lineage>
        <taxon>unclassified sequences</taxon>
        <taxon>metagenomes</taxon>
        <taxon>ecological metagenomes</taxon>
    </lineage>
</organism>
<accession>A0A645JEE7</accession>
<feature type="region of interest" description="Disordered" evidence="1">
    <location>
        <begin position="141"/>
        <end position="160"/>
    </location>
</feature>
<name>A0A645JEE7_9ZZZZ</name>
<dbReference type="SUPFAM" id="SSF50249">
    <property type="entry name" value="Nucleic acid-binding proteins"/>
    <property type="match status" value="1"/>
</dbReference>
<evidence type="ECO:0000259" key="2">
    <source>
        <dbReference type="PROSITE" id="PS50126"/>
    </source>
</evidence>
<dbReference type="PROSITE" id="PS50126">
    <property type="entry name" value="S1"/>
    <property type="match status" value="1"/>
</dbReference>
<dbReference type="PANTHER" id="PTHR10724:SF10">
    <property type="entry name" value="S1 RNA-BINDING DOMAIN-CONTAINING PROTEIN 1"/>
    <property type="match status" value="1"/>
</dbReference>